<dbReference type="RefSeq" id="WP_115247178.1">
    <property type="nucleotide sequence ID" value="NZ_UGQC01000001.1"/>
</dbReference>
<protein>
    <submittedName>
        <fullName evidence="1">Uncharacterized protein</fullName>
    </submittedName>
</protein>
<proteinExistence type="predicted"/>
<dbReference type="Proteomes" id="UP000254107">
    <property type="component" value="Unassembled WGS sequence"/>
</dbReference>
<evidence type="ECO:0000313" key="2">
    <source>
        <dbReference type="Proteomes" id="UP000254107"/>
    </source>
</evidence>
<accession>A0A378QDU1</accession>
<gene>
    <name evidence="1" type="ORF">NCTC7911_00445</name>
</gene>
<keyword evidence="2" id="KW-1185">Reference proteome</keyword>
<evidence type="ECO:0000313" key="1">
    <source>
        <dbReference type="EMBL" id="STY99077.1"/>
    </source>
</evidence>
<dbReference type="GeneID" id="302269109"/>
<reference evidence="1 2" key="1">
    <citation type="submission" date="2018-06" db="EMBL/GenBank/DDBJ databases">
        <authorList>
            <consortium name="Pathogen Informatics"/>
            <person name="Doyle S."/>
        </authorList>
    </citation>
    <scope>NUCLEOTIDE SEQUENCE [LARGE SCALE GENOMIC DNA]</scope>
    <source>
        <strain evidence="1 2">NCTC7911</strain>
    </source>
</reference>
<name>A0A378QDU1_MORLA</name>
<sequence length="100" mass="11225">MLLELSHTVEQIIARNAKMMGTPPAVYIERLVLADELNDEQDMELSRFAERIKGCETRELALANGVEAPPVIPHKTFWRGEWIGAGNATKSMATIKARIY</sequence>
<dbReference type="AlphaFoldDB" id="A0A378QDU1"/>
<dbReference type="EMBL" id="UGQC01000001">
    <property type="protein sequence ID" value="STY99077.1"/>
    <property type="molecule type" value="Genomic_DNA"/>
</dbReference>
<organism evidence="1 2">
    <name type="scientific">Moraxella lacunata</name>
    <dbReference type="NCBI Taxonomy" id="477"/>
    <lineage>
        <taxon>Bacteria</taxon>
        <taxon>Pseudomonadati</taxon>
        <taxon>Pseudomonadota</taxon>
        <taxon>Gammaproteobacteria</taxon>
        <taxon>Moraxellales</taxon>
        <taxon>Moraxellaceae</taxon>
        <taxon>Moraxella</taxon>
    </lineage>
</organism>